<dbReference type="NCBIfam" id="NF004127">
    <property type="entry name" value="PRK05617.1"/>
    <property type="match status" value="1"/>
</dbReference>
<dbReference type="InParanoid" id="A0A1Y1UF13"/>
<dbReference type="InterPro" id="IPR029045">
    <property type="entry name" value="ClpP/crotonase-like_dom_sf"/>
</dbReference>
<dbReference type="EMBL" id="NBSH01000007">
    <property type="protein sequence ID" value="ORX36633.1"/>
    <property type="molecule type" value="Genomic_DNA"/>
</dbReference>
<dbReference type="GeneID" id="33560081"/>
<dbReference type="SUPFAM" id="SSF52096">
    <property type="entry name" value="ClpP/crotonase"/>
    <property type="match status" value="1"/>
</dbReference>
<comment type="caution">
    <text evidence="6">The sequence shown here is derived from an EMBL/GenBank/DDBJ whole genome shotgun (WGS) entry which is preliminary data.</text>
</comment>
<dbReference type="GO" id="GO:0006574">
    <property type="term" value="P:L-valine catabolic process"/>
    <property type="evidence" value="ECO:0007669"/>
    <property type="project" value="TreeGrafter"/>
</dbReference>
<dbReference type="STRING" id="4999.A0A1Y1UF13"/>
<evidence type="ECO:0000259" key="5">
    <source>
        <dbReference type="Pfam" id="PF16113"/>
    </source>
</evidence>
<dbReference type="GO" id="GO:0005739">
    <property type="term" value="C:mitochondrion"/>
    <property type="evidence" value="ECO:0007669"/>
    <property type="project" value="TreeGrafter"/>
</dbReference>
<dbReference type="GO" id="GO:0003860">
    <property type="term" value="F:3-hydroxyisobutyryl-CoA hydrolase activity"/>
    <property type="evidence" value="ECO:0007669"/>
    <property type="project" value="UniProtKB-EC"/>
</dbReference>
<name>A0A1Y1UF13_9TREE</name>
<evidence type="ECO:0000256" key="2">
    <source>
        <dbReference type="ARBA" id="ARBA00011915"/>
    </source>
</evidence>
<accession>A0A1Y1UF13</accession>
<dbReference type="PANTHER" id="PTHR43176">
    <property type="entry name" value="3-HYDROXYISOBUTYRYL-COA HYDROLASE-RELATED"/>
    <property type="match status" value="1"/>
</dbReference>
<evidence type="ECO:0000256" key="1">
    <source>
        <dbReference type="ARBA" id="ARBA00001709"/>
    </source>
</evidence>
<evidence type="ECO:0000256" key="4">
    <source>
        <dbReference type="SAM" id="MobiDB-lite"/>
    </source>
</evidence>
<reference evidence="6 7" key="1">
    <citation type="submission" date="2017-03" db="EMBL/GenBank/DDBJ databases">
        <title>Widespread Adenine N6-methylation of Active Genes in Fungi.</title>
        <authorList>
            <consortium name="DOE Joint Genome Institute"/>
            <person name="Mondo S.J."/>
            <person name="Dannebaum R.O."/>
            <person name="Kuo R.C."/>
            <person name="Louie K.B."/>
            <person name="Bewick A.J."/>
            <person name="Labutti K."/>
            <person name="Haridas S."/>
            <person name="Kuo A."/>
            <person name="Salamov A."/>
            <person name="Ahrendt S.R."/>
            <person name="Lau R."/>
            <person name="Bowen B.P."/>
            <person name="Lipzen A."/>
            <person name="Sullivan W."/>
            <person name="Andreopoulos W.B."/>
            <person name="Clum A."/>
            <person name="Lindquist E."/>
            <person name="Daum C."/>
            <person name="Northen T.R."/>
            <person name="Ramamoorthy G."/>
            <person name="Schmitz R.J."/>
            <person name="Gryganskyi A."/>
            <person name="Culley D."/>
            <person name="Magnuson J."/>
            <person name="James T.Y."/>
            <person name="O'Malley M.A."/>
            <person name="Stajich J.E."/>
            <person name="Spatafora J.W."/>
            <person name="Visel A."/>
            <person name="Grigoriev I.V."/>
        </authorList>
    </citation>
    <scope>NUCLEOTIDE SEQUENCE [LARGE SCALE GENOMIC DNA]</scope>
    <source>
        <strain evidence="6 7">NRRL Y-17943</strain>
    </source>
</reference>
<keyword evidence="7" id="KW-1185">Reference proteome</keyword>
<sequence length="491" mass="54427">MTNDVKLPSDAPVVYESQDSMRIYRLNRPKALNSLNHEMITSLRTEIKKWRQSDLCRVIVARGDERAFCAGGDVKSLIQDLKKGDAAQNIALPFFKDEFELNWLLARLGKPYVSLMDGIVMGGGCGIALPAPIRIATPRTHFAMPETKIGYAPDVGVNYYLAQLDGNLGAWLAITGHDLYGRAVYELGLATHYVSESALDSIVQEIQQLSNPNLTQVSNIIANHTSPVPPRSAALSSKESRDGHSPIKGEIMAFLDRAFDCETIKEIYEKLDRASNDFELSEEVRAWAREQKTIMDARSPTGMAVALEGYRMAKNAKRLDVTLDNDMSMATAFAGKNRSTNDFVTGVSSLLIEKSRDRPHWQPNDISDPAVSPADIKAKFFDLKGEIKEHRPELDLQPPSVSEKTKGPDSTWGQFGRYGLPSQLEVMAKVEGYAPSAGAFKVTEAELIDRVLDDRGESGGPRETEMQAKVKDLVSRLCEVKEGGYLDWRRS</sequence>
<dbReference type="Gene3D" id="3.90.226.10">
    <property type="entry name" value="2-enoyl-CoA Hydratase, Chain A, domain 1"/>
    <property type="match status" value="1"/>
</dbReference>
<dbReference type="Proteomes" id="UP000193218">
    <property type="component" value="Unassembled WGS sequence"/>
</dbReference>
<dbReference type="PROSITE" id="PS00166">
    <property type="entry name" value="ENOYL_COA_HYDRATASE"/>
    <property type="match status" value="1"/>
</dbReference>
<protein>
    <recommendedName>
        <fullName evidence="2">3-hydroxyisobutyryl-CoA hydrolase</fullName>
        <ecNumber evidence="2">3.1.2.4</ecNumber>
    </recommendedName>
</protein>
<organism evidence="6 7">
    <name type="scientific">Kockovaella imperatae</name>
    <dbReference type="NCBI Taxonomy" id="4999"/>
    <lineage>
        <taxon>Eukaryota</taxon>
        <taxon>Fungi</taxon>
        <taxon>Dikarya</taxon>
        <taxon>Basidiomycota</taxon>
        <taxon>Agaricomycotina</taxon>
        <taxon>Tremellomycetes</taxon>
        <taxon>Tremellales</taxon>
        <taxon>Cuniculitremaceae</taxon>
        <taxon>Kockovaella</taxon>
    </lineage>
</organism>
<dbReference type="AlphaFoldDB" id="A0A1Y1UF13"/>
<gene>
    <name evidence="6" type="ORF">BD324DRAFT_651119</name>
</gene>
<evidence type="ECO:0000313" key="7">
    <source>
        <dbReference type="Proteomes" id="UP000193218"/>
    </source>
</evidence>
<dbReference type="CDD" id="cd06558">
    <property type="entry name" value="crotonase-like"/>
    <property type="match status" value="1"/>
</dbReference>
<evidence type="ECO:0000256" key="3">
    <source>
        <dbReference type="ARBA" id="ARBA00022801"/>
    </source>
</evidence>
<keyword evidence="3 6" id="KW-0378">Hydrolase</keyword>
<proteinExistence type="predicted"/>
<feature type="domain" description="Enoyl-CoA hydratase/isomerase" evidence="5">
    <location>
        <begin position="22"/>
        <end position="376"/>
    </location>
</feature>
<dbReference type="PANTHER" id="PTHR43176:SF3">
    <property type="entry name" value="3-HYDROXYISOBUTYRYL-COA HYDROLASE, MITOCHONDRIAL"/>
    <property type="match status" value="1"/>
</dbReference>
<dbReference type="RefSeq" id="XP_021870702.1">
    <property type="nucleotide sequence ID" value="XM_022018272.1"/>
</dbReference>
<comment type="catalytic activity">
    <reaction evidence="1">
        <text>3-hydroxy-2-methylpropanoyl-CoA + H2O = 3-hydroxy-2-methylpropanoate + CoA + H(+)</text>
        <dbReference type="Rhea" id="RHEA:20888"/>
        <dbReference type="ChEBI" id="CHEBI:11805"/>
        <dbReference type="ChEBI" id="CHEBI:15377"/>
        <dbReference type="ChEBI" id="CHEBI:15378"/>
        <dbReference type="ChEBI" id="CHEBI:57287"/>
        <dbReference type="ChEBI" id="CHEBI:57340"/>
        <dbReference type="EC" id="3.1.2.4"/>
    </reaction>
</comment>
<dbReference type="InterPro" id="IPR032259">
    <property type="entry name" value="HIBYL-CoA-H"/>
</dbReference>
<dbReference type="InterPro" id="IPR045004">
    <property type="entry name" value="ECH_dom"/>
</dbReference>
<dbReference type="Pfam" id="PF16113">
    <property type="entry name" value="ECH_2"/>
    <property type="match status" value="1"/>
</dbReference>
<dbReference type="FunCoup" id="A0A1Y1UF13">
    <property type="interactions" value="315"/>
</dbReference>
<evidence type="ECO:0000313" key="6">
    <source>
        <dbReference type="EMBL" id="ORX36633.1"/>
    </source>
</evidence>
<dbReference type="InterPro" id="IPR018376">
    <property type="entry name" value="Enoyl-CoA_hyd/isom_CS"/>
</dbReference>
<dbReference type="OrthoDB" id="1737613at2759"/>
<dbReference type="EC" id="3.1.2.4" evidence="2"/>
<feature type="region of interest" description="Disordered" evidence="4">
    <location>
        <begin position="395"/>
        <end position="414"/>
    </location>
</feature>